<gene>
    <name evidence="2" type="ORF">PGLA2088_LOCUS44607</name>
</gene>
<comment type="caution">
    <text evidence="2">The sequence shown here is derived from an EMBL/GenBank/DDBJ whole genome shotgun (WGS) entry which is preliminary data.</text>
</comment>
<dbReference type="AlphaFoldDB" id="A0A813LFN2"/>
<reference evidence="2" key="1">
    <citation type="submission" date="2021-02" db="EMBL/GenBank/DDBJ databases">
        <authorList>
            <person name="Dougan E. K."/>
            <person name="Rhodes N."/>
            <person name="Thang M."/>
            <person name="Chan C."/>
        </authorList>
    </citation>
    <scope>NUCLEOTIDE SEQUENCE</scope>
</reference>
<dbReference type="EMBL" id="CAJNNW010035284">
    <property type="protein sequence ID" value="CAE8726814.1"/>
    <property type="molecule type" value="Genomic_DNA"/>
</dbReference>
<evidence type="ECO:0000313" key="2">
    <source>
        <dbReference type="EMBL" id="CAE8726814.1"/>
    </source>
</evidence>
<accession>A0A813LFN2</accession>
<organism evidence="2 3">
    <name type="scientific">Polarella glacialis</name>
    <name type="common">Dinoflagellate</name>
    <dbReference type="NCBI Taxonomy" id="89957"/>
    <lineage>
        <taxon>Eukaryota</taxon>
        <taxon>Sar</taxon>
        <taxon>Alveolata</taxon>
        <taxon>Dinophyceae</taxon>
        <taxon>Suessiales</taxon>
        <taxon>Suessiaceae</taxon>
        <taxon>Polarella</taxon>
    </lineage>
</organism>
<proteinExistence type="predicted"/>
<name>A0A813LFN2_POLGL</name>
<feature type="compositionally biased region" description="Basic residues" evidence="1">
    <location>
        <begin position="303"/>
        <end position="314"/>
    </location>
</feature>
<evidence type="ECO:0000313" key="3">
    <source>
        <dbReference type="Proteomes" id="UP000626109"/>
    </source>
</evidence>
<feature type="compositionally biased region" description="Low complexity" evidence="1">
    <location>
        <begin position="287"/>
        <end position="301"/>
    </location>
</feature>
<feature type="region of interest" description="Disordered" evidence="1">
    <location>
        <begin position="99"/>
        <end position="141"/>
    </location>
</feature>
<dbReference type="Proteomes" id="UP000626109">
    <property type="component" value="Unassembled WGS sequence"/>
</dbReference>
<evidence type="ECO:0000256" key="1">
    <source>
        <dbReference type="SAM" id="MobiDB-lite"/>
    </source>
</evidence>
<feature type="region of interest" description="Disordered" evidence="1">
    <location>
        <begin position="245"/>
        <end position="265"/>
    </location>
</feature>
<sequence>VKRSRSVKAAEELLRLQGEWRLLEPTTKVLTLLSVRGKRVEELHVDGSRRFFNLVLAAKALGPELGGGPLAKVKKGLLRELAQKGKGKGKGKSTLHFLAKGGKGGEEPTLRRRHALPPSRGPAAVLGKGRGGKGKDKGKSKGPVIPAGCWMLLHHTPKLLLWPKAPGEPSFQELRGFREPVWWHPAEQESWTRGGMALEILQVRYADGHAEELFRHKDEPDPAIWRAAKGFAVKLGPRIEQLGRAAAEAPTGPGPGPEASERPSAALAPALRALKRKGAAAVAAATGTVAAGEAGAARPTAMLKRRRKALTAKP</sequence>
<feature type="non-terminal residue" evidence="2">
    <location>
        <position position="1"/>
    </location>
</feature>
<feature type="region of interest" description="Disordered" evidence="1">
    <location>
        <begin position="287"/>
        <end position="314"/>
    </location>
</feature>
<protein>
    <submittedName>
        <fullName evidence="2">Uncharacterized protein</fullName>
    </submittedName>
</protein>